<accession>A0A2P7NRQ5</accession>
<reference evidence="6 7" key="1">
    <citation type="submission" date="2018-03" db="EMBL/GenBank/DDBJ databases">
        <title>Draft genome of Nitrosomonas supralitoralis APG5.</title>
        <authorList>
            <person name="Urakawa H."/>
            <person name="Lopez J.V."/>
        </authorList>
    </citation>
    <scope>NUCLEOTIDE SEQUENCE [LARGE SCALE GENOMIC DNA]</scope>
    <source>
        <strain evidence="6 7">APG5</strain>
        <plasmid evidence="6">pAPG501</plasmid>
    </source>
</reference>
<evidence type="ECO:0000313" key="6">
    <source>
        <dbReference type="EMBL" id="PSJ16155.1"/>
    </source>
</evidence>
<comment type="subcellular location">
    <subcellularLocation>
        <location evidence="1">Cytoplasm</location>
    </subcellularLocation>
</comment>
<keyword evidence="7" id="KW-1185">Reference proteome</keyword>
<comment type="function">
    <text evidence="4">Required for resistance to DNA-damaging agents.</text>
</comment>
<dbReference type="SUPFAM" id="SSF52402">
    <property type="entry name" value="Adenine nucleotide alpha hydrolases-like"/>
    <property type="match status" value="1"/>
</dbReference>
<evidence type="ECO:0000256" key="4">
    <source>
        <dbReference type="ARBA" id="ARBA00037131"/>
    </source>
</evidence>
<sequence>MQRFNNILCVVSPDPTDCVVLKRAVALAENNQARLTVVDVINELPRNTNLIGHAQPLKELRALIVAERRQGLENRVAPWRKKIEIQTNVFIGIPFLEIIYEILRNGHDLVIKTAEKCGLLDRMFGSDDMHLLRKCPCPVWLVKPESPKKYQRILAAVDVDDYYPPEELEERYLLNLQILELASSLALSEFAELHVVHAWEAVAENLLRGAFRDTSEYDIIAYIEALTQQYKQNL</sequence>
<dbReference type="OrthoDB" id="239260at2"/>
<evidence type="ECO:0000256" key="1">
    <source>
        <dbReference type="ARBA" id="ARBA00004496"/>
    </source>
</evidence>
<comment type="similarity">
    <text evidence="2">Belongs to the universal stress protein A family.</text>
</comment>
<gene>
    <name evidence="6" type="ORF">C7H79_14925</name>
</gene>
<dbReference type="PANTHER" id="PTHR47892">
    <property type="entry name" value="UNIVERSAL STRESS PROTEIN E"/>
    <property type="match status" value="1"/>
</dbReference>
<dbReference type="InterPro" id="IPR006016">
    <property type="entry name" value="UspA"/>
</dbReference>
<evidence type="ECO:0000313" key="7">
    <source>
        <dbReference type="Proteomes" id="UP000241912"/>
    </source>
</evidence>
<geneLocation type="plasmid" evidence="6">
    <name>pAPG501</name>
</geneLocation>
<protein>
    <submittedName>
        <fullName evidence="6">Universal stress protein, UspA</fullName>
    </submittedName>
</protein>
<comment type="caution">
    <text evidence="6">The sequence shown here is derived from an EMBL/GenBank/DDBJ whole genome shotgun (WGS) entry which is preliminary data.</text>
</comment>
<evidence type="ECO:0000256" key="3">
    <source>
        <dbReference type="ARBA" id="ARBA00022490"/>
    </source>
</evidence>
<feature type="non-terminal residue" evidence="6">
    <location>
        <position position="234"/>
    </location>
</feature>
<evidence type="ECO:0000256" key="2">
    <source>
        <dbReference type="ARBA" id="ARBA00008791"/>
    </source>
</evidence>
<dbReference type="Pfam" id="PF00582">
    <property type="entry name" value="Usp"/>
    <property type="match status" value="1"/>
</dbReference>
<organism evidence="6 7">
    <name type="scientific">Nitrosomonas supralitoralis</name>
    <dbReference type="NCBI Taxonomy" id="2116706"/>
    <lineage>
        <taxon>Bacteria</taxon>
        <taxon>Pseudomonadati</taxon>
        <taxon>Pseudomonadota</taxon>
        <taxon>Betaproteobacteria</taxon>
        <taxon>Nitrosomonadales</taxon>
        <taxon>Nitrosomonadaceae</taxon>
        <taxon>Nitrosomonas</taxon>
    </lineage>
</organism>
<proteinExistence type="inferred from homology"/>
<keyword evidence="6" id="KW-0614">Plasmid</keyword>
<feature type="domain" description="UspA" evidence="5">
    <location>
        <begin position="4"/>
        <end position="143"/>
    </location>
</feature>
<evidence type="ECO:0000259" key="5">
    <source>
        <dbReference type="Pfam" id="PF00582"/>
    </source>
</evidence>
<keyword evidence="3" id="KW-0963">Cytoplasm</keyword>
<dbReference type="Gene3D" id="3.40.50.12370">
    <property type="match status" value="1"/>
</dbReference>
<dbReference type="GO" id="GO:0005737">
    <property type="term" value="C:cytoplasm"/>
    <property type="evidence" value="ECO:0007669"/>
    <property type="project" value="UniProtKB-SubCell"/>
</dbReference>
<dbReference type="EMBL" id="PXXU01000066">
    <property type="protein sequence ID" value="PSJ16155.1"/>
    <property type="molecule type" value="Genomic_DNA"/>
</dbReference>
<dbReference type="PANTHER" id="PTHR47892:SF1">
    <property type="entry name" value="UNIVERSAL STRESS PROTEIN E"/>
    <property type="match status" value="1"/>
</dbReference>
<dbReference type="Proteomes" id="UP000241912">
    <property type="component" value="Unassembled WGS sequence"/>
</dbReference>
<name>A0A2P7NRQ5_9PROT</name>
<dbReference type="RefSeq" id="WP_106708098.1">
    <property type="nucleotide sequence ID" value="NZ_PXXU01000066.1"/>
</dbReference>
<dbReference type="AlphaFoldDB" id="A0A2P7NRQ5"/>